<dbReference type="InterPro" id="IPR007202">
    <property type="entry name" value="4Fe-4S_dom"/>
</dbReference>
<keyword evidence="1" id="KW-0004">4Fe-4S</keyword>
<evidence type="ECO:0000313" key="6">
    <source>
        <dbReference type="EMBL" id="AEB07969.1"/>
    </source>
</evidence>
<name>F2NJ11_DESAR</name>
<accession>F2NJ11</accession>
<dbReference type="InterPro" id="IPR051069">
    <property type="entry name" value="ACDS_complex_subunit"/>
</dbReference>
<evidence type="ECO:0000256" key="1">
    <source>
        <dbReference type="ARBA" id="ARBA00022485"/>
    </source>
</evidence>
<dbReference type="AlphaFoldDB" id="F2NJ11"/>
<evidence type="ECO:0000313" key="7">
    <source>
        <dbReference type="Proteomes" id="UP000000483"/>
    </source>
</evidence>
<evidence type="ECO:0000256" key="3">
    <source>
        <dbReference type="ARBA" id="ARBA00023004"/>
    </source>
</evidence>
<evidence type="ECO:0000256" key="2">
    <source>
        <dbReference type="ARBA" id="ARBA00022723"/>
    </source>
</evidence>
<dbReference type="HOGENOM" id="CLU_127723_0_0_7"/>
<dbReference type="Gene3D" id="1.10.15.40">
    <property type="entry name" value="Electron transport complex subunit B, putative Fe-S cluster"/>
    <property type="match status" value="1"/>
</dbReference>
<keyword evidence="4" id="KW-0411">Iron-sulfur</keyword>
<dbReference type="Proteomes" id="UP000000483">
    <property type="component" value="Chromosome"/>
</dbReference>
<dbReference type="PROSITE" id="PS51656">
    <property type="entry name" value="4FE4S"/>
    <property type="match status" value="1"/>
</dbReference>
<dbReference type="eggNOG" id="COG4871">
    <property type="taxonomic scope" value="Bacteria"/>
</dbReference>
<reference evidence="7" key="2">
    <citation type="submission" date="2011-03" db="EMBL/GenBank/DDBJ databases">
        <title>The complete genome of Desulfobacca acetoxidans DSM 11109.</title>
        <authorList>
            <consortium name="US DOE Joint Genome Institute (JGI-PGF)"/>
            <person name="Lucas S."/>
            <person name="Copeland A."/>
            <person name="Lapidus A."/>
            <person name="Bruce D."/>
            <person name="Goodwin L."/>
            <person name="Pitluck S."/>
            <person name="Peters L."/>
            <person name="Kyrpides N."/>
            <person name="Mavromatis K."/>
            <person name="Ivanova N."/>
            <person name="Ovchinnikova G."/>
            <person name="Teshima H."/>
            <person name="Detter J.C."/>
            <person name="Han C."/>
            <person name="Land M."/>
            <person name="Hauser L."/>
            <person name="Markowitz V."/>
            <person name="Cheng J.-F."/>
            <person name="Hugenholtz P."/>
            <person name="Woyke T."/>
            <person name="Wu D."/>
            <person name="Spring S."/>
            <person name="Schueler E."/>
            <person name="Brambilla E."/>
            <person name="Klenk H.-P."/>
            <person name="Eisen J.A."/>
        </authorList>
    </citation>
    <scope>NUCLEOTIDE SEQUENCE [LARGE SCALE GENOMIC DNA]</scope>
    <source>
        <strain evidence="7">ATCC 700848 / DSM 11109 / ASRB2</strain>
    </source>
</reference>
<dbReference type="KEGG" id="dao:Desac_0070"/>
<dbReference type="Pfam" id="PF04060">
    <property type="entry name" value="FeS"/>
    <property type="match status" value="1"/>
</dbReference>
<dbReference type="PANTHER" id="PTHR36214:SF3">
    <property type="entry name" value="ACETYL-COA DECARBONYLASE_SYNTHASE COMPLEX SUBUNIT GAMMA"/>
    <property type="match status" value="1"/>
</dbReference>
<reference evidence="6 7" key="1">
    <citation type="journal article" date="2011" name="Stand. Genomic Sci.">
        <title>Complete genome sequence of the acetate-degrading sulfate reducer Desulfobacca acetoxidans type strain (ASRB2).</title>
        <authorList>
            <person name="Goker M."/>
            <person name="Teshima H."/>
            <person name="Lapidus A."/>
            <person name="Nolan M."/>
            <person name="Lucas S."/>
            <person name="Hammon N."/>
            <person name="Deshpande S."/>
            <person name="Cheng J.F."/>
            <person name="Tapia R."/>
            <person name="Han C."/>
            <person name="Goodwin L."/>
            <person name="Pitluck S."/>
            <person name="Huntemann M."/>
            <person name="Liolios K."/>
            <person name="Ivanova N."/>
            <person name="Pagani I."/>
            <person name="Mavromatis K."/>
            <person name="Ovchinikova G."/>
            <person name="Pati A."/>
            <person name="Chen A."/>
            <person name="Palaniappan K."/>
            <person name="Land M."/>
            <person name="Hauser L."/>
            <person name="Brambilla E.M."/>
            <person name="Rohde M."/>
            <person name="Spring S."/>
            <person name="Detter J.C."/>
            <person name="Woyke T."/>
            <person name="Bristow J."/>
            <person name="Eisen J.A."/>
            <person name="Markowitz V."/>
            <person name="Hugenholtz P."/>
            <person name="Kyrpides N.C."/>
            <person name="Klenk H.P."/>
        </authorList>
    </citation>
    <scope>NUCLEOTIDE SEQUENCE [LARGE SCALE GENOMIC DNA]</scope>
    <source>
        <strain evidence="7">ATCC 700848 / DSM 11109 / ASRB2</strain>
    </source>
</reference>
<proteinExistence type="predicted"/>
<dbReference type="EMBL" id="CP002629">
    <property type="protein sequence ID" value="AEB07969.1"/>
    <property type="molecule type" value="Genomic_DNA"/>
</dbReference>
<protein>
    <submittedName>
        <fullName evidence="6">Fe-S cluster domain protein</fullName>
    </submittedName>
</protein>
<sequence length="184" mass="21128">MLLEKVITYEIFRPKMDSSKEVLHSIATLADDISPAFPYINTELGGWDYDQRNQVLLLKLSAGKWITLHAQKIAIRGARDIEESRALLEWIKGQINDIYDRRDLITPRYTGQAGLKVINILKLLPMTNCKLCGYATCMAYATALREGEITLPDCLPLMEERYREKRENLQAYLESFGWRALDAT</sequence>
<dbReference type="PANTHER" id="PTHR36214">
    <property type="match status" value="1"/>
</dbReference>
<evidence type="ECO:0000259" key="5">
    <source>
        <dbReference type="PROSITE" id="PS51656"/>
    </source>
</evidence>
<evidence type="ECO:0000256" key="4">
    <source>
        <dbReference type="ARBA" id="ARBA00023014"/>
    </source>
</evidence>
<keyword evidence="2" id="KW-0479">Metal-binding</keyword>
<dbReference type="STRING" id="880072.Desac_0070"/>
<feature type="domain" description="4Fe-4S" evidence="5">
    <location>
        <begin position="112"/>
        <end position="171"/>
    </location>
</feature>
<organism evidence="6 7">
    <name type="scientific">Desulfobacca acetoxidans (strain ATCC 700848 / DSM 11109 / ASRB2)</name>
    <dbReference type="NCBI Taxonomy" id="880072"/>
    <lineage>
        <taxon>Bacteria</taxon>
        <taxon>Pseudomonadati</taxon>
        <taxon>Thermodesulfobacteriota</taxon>
        <taxon>Desulfobaccia</taxon>
        <taxon>Desulfobaccales</taxon>
        <taxon>Desulfobaccaceae</taxon>
        <taxon>Desulfobacca</taxon>
    </lineage>
</organism>
<dbReference type="RefSeq" id="WP_013705084.1">
    <property type="nucleotide sequence ID" value="NC_015388.1"/>
</dbReference>
<dbReference type="OrthoDB" id="9793312at2"/>
<dbReference type="GO" id="GO:0046872">
    <property type="term" value="F:metal ion binding"/>
    <property type="evidence" value="ECO:0007669"/>
    <property type="project" value="UniProtKB-KW"/>
</dbReference>
<dbReference type="GO" id="GO:0051539">
    <property type="term" value="F:4 iron, 4 sulfur cluster binding"/>
    <property type="evidence" value="ECO:0007669"/>
    <property type="project" value="UniProtKB-KW"/>
</dbReference>
<keyword evidence="7" id="KW-1185">Reference proteome</keyword>
<keyword evidence="3" id="KW-0408">Iron</keyword>
<gene>
    <name evidence="6" type="ordered locus">Desac_0070</name>
</gene>